<dbReference type="Pfam" id="PF14543">
    <property type="entry name" value="TAXi_N"/>
    <property type="match status" value="1"/>
</dbReference>
<organism evidence="9 10">
    <name type="scientific">Nyssa sinensis</name>
    <dbReference type="NCBI Taxonomy" id="561372"/>
    <lineage>
        <taxon>Eukaryota</taxon>
        <taxon>Viridiplantae</taxon>
        <taxon>Streptophyta</taxon>
        <taxon>Embryophyta</taxon>
        <taxon>Tracheophyta</taxon>
        <taxon>Spermatophyta</taxon>
        <taxon>Magnoliopsida</taxon>
        <taxon>eudicotyledons</taxon>
        <taxon>Gunneridae</taxon>
        <taxon>Pentapetalae</taxon>
        <taxon>asterids</taxon>
        <taxon>Cornales</taxon>
        <taxon>Nyssaceae</taxon>
        <taxon>Nyssa</taxon>
    </lineage>
</organism>
<dbReference type="InterPro" id="IPR032799">
    <property type="entry name" value="TAXi_C"/>
</dbReference>
<keyword evidence="3" id="KW-0064">Aspartyl protease</keyword>
<dbReference type="PRINTS" id="PR00792">
    <property type="entry name" value="PEPSIN"/>
</dbReference>
<dbReference type="AlphaFoldDB" id="A0A5J5A0X4"/>
<feature type="region of interest" description="Disordered" evidence="7">
    <location>
        <begin position="119"/>
        <end position="139"/>
    </location>
</feature>
<proteinExistence type="inferred from homology"/>
<evidence type="ECO:0000259" key="8">
    <source>
        <dbReference type="PROSITE" id="PS51767"/>
    </source>
</evidence>
<keyword evidence="2" id="KW-0645">Protease</keyword>
<dbReference type="InterPro" id="IPR034161">
    <property type="entry name" value="Pepsin-like_plant"/>
</dbReference>
<evidence type="ECO:0000313" key="10">
    <source>
        <dbReference type="Proteomes" id="UP000325577"/>
    </source>
</evidence>
<dbReference type="SUPFAM" id="SSF50630">
    <property type="entry name" value="Acid proteases"/>
    <property type="match status" value="1"/>
</dbReference>
<protein>
    <recommendedName>
        <fullName evidence="8">Peptidase A1 domain-containing protein</fullName>
    </recommendedName>
</protein>
<dbReference type="PANTHER" id="PTHR47967">
    <property type="entry name" value="OS07G0603500 PROTEIN-RELATED"/>
    <property type="match status" value="1"/>
</dbReference>
<name>A0A5J5A0X4_9ASTE</name>
<dbReference type="PANTHER" id="PTHR47967:SF69">
    <property type="entry name" value="ASPARTIC PROTEINASE NANA, CHLOROPLAST"/>
    <property type="match status" value="1"/>
</dbReference>
<keyword evidence="5" id="KW-0325">Glycoprotein</keyword>
<dbReference type="CDD" id="cd05476">
    <property type="entry name" value="pepsin_A_like_plant"/>
    <property type="match status" value="1"/>
</dbReference>
<dbReference type="OrthoDB" id="2747330at2759"/>
<keyword evidence="4" id="KW-0378">Hydrolase</keyword>
<dbReference type="InterPro" id="IPR032861">
    <property type="entry name" value="TAXi_N"/>
</dbReference>
<evidence type="ECO:0000256" key="7">
    <source>
        <dbReference type="SAM" id="MobiDB-lite"/>
    </source>
</evidence>
<dbReference type="EMBL" id="CM018047">
    <property type="protein sequence ID" value="KAA8523382.1"/>
    <property type="molecule type" value="Genomic_DNA"/>
</dbReference>
<dbReference type="PROSITE" id="PS51767">
    <property type="entry name" value="PEPTIDASE_A1"/>
    <property type="match status" value="1"/>
</dbReference>
<sequence length="524" mass="57182">MRTKICNGEYIPIFGQVRGGGNCNKMANCCWASSLLIILVSMSNALVWASGGEGQSETLRMELIHRHSPQLEAMGRSYGGGTPKTQLGRIRELLQSDSIRQHTISTKLQLNPTRSVMVRRKATETDPSPTPSTDNSSDYKVSMQARIRSGADYGTGMYFVPFRVGTPAQKFVLAADTGSDLTWVYCKYRCRAGPKCKTPPNKRAFLAHHSSSFTTFPCSSEMCTTELATLCSLRLCPTPLRPCAYDMSYADGSSAKGFFANETVTVRLTNGKRMKLDNVLIGCSEAFRGGQALQVSDGIMGLGYNKYSFALKAAKNFGGKFSYCLVDHLSHRNVSSYLIFGGAQVNNSNNNNNTEQMKYTQLGLINSFYAVHIMGISVGGVMLDIPAEVWDLEVVGGAIVDSGSSLTHLAIPAYEPVMAALKDSLLKVLGNLEETEGPTEYCFSSKGFDESLMPRFAFHFKDGVQFEPPVKSYVIDVAEGMKCLGFVPAAWPGISTIGNIMQQNHIWEYDLVGSMLGFAPSTCT</sequence>
<dbReference type="InterPro" id="IPR033121">
    <property type="entry name" value="PEPTIDASE_A1"/>
</dbReference>
<dbReference type="Pfam" id="PF14541">
    <property type="entry name" value="TAXi_C"/>
    <property type="match status" value="1"/>
</dbReference>
<dbReference type="InterPro" id="IPR021109">
    <property type="entry name" value="Peptidase_aspartic_dom_sf"/>
</dbReference>
<evidence type="ECO:0000256" key="3">
    <source>
        <dbReference type="ARBA" id="ARBA00022750"/>
    </source>
</evidence>
<reference evidence="9 10" key="1">
    <citation type="submission" date="2019-09" db="EMBL/GenBank/DDBJ databases">
        <title>A chromosome-level genome assembly of the Chinese tupelo Nyssa sinensis.</title>
        <authorList>
            <person name="Yang X."/>
            <person name="Kang M."/>
            <person name="Yang Y."/>
            <person name="Xiong H."/>
            <person name="Wang M."/>
            <person name="Zhang Z."/>
            <person name="Wang Z."/>
            <person name="Wu H."/>
            <person name="Ma T."/>
            <person name="Liu J."/>
            <person name="Xi Z."/>
        </authorList>
    </citation>
    <scope>NUCLEOTIDE SEQUENCE [LARGE SCALE GENOMIC DNA]</scope>
    <source>
        <strain evidence="9">J267</strain>
        <tissue evidence="9">Leaf</tissue>
    </source>
</reference>
<gene>
    <name evidence="9" type="ORF">F0562_009805</name>
</gene>
<dbReference type="FunFam" id="2.40.70.10:FF:000033">
    <property type="entry name" value="Aspartyl protease family protein"/>
    <property type="match status" value="1"/>
</dbReference>
<dbReference type="GO" id="GO:0006508">
    <property type="term" value="P:proteolysis"/>
    <property type="evidence" value="ECO:0007669"/>
    <property type="project" value="UniProtKB-KW"/>
</dbReference>
<evidence type="ECO:0000313" key="9">
    <source>
        <dbReference type="EMBL" id="KAA8523382.1"/>
    </source>
</evidence>
<comment type="similarity">
    <text evidence="1">Belongs to the peptidase A1 family.</text>
</comment>
<feature type="domain" description="Peptidase A1" evidence="8">
    <location>
        <begin position="158"/>
        <end position="519"/>
    </location>
</feature>
<feature type="active site" evidence="6">
    <location>
        <position position="176"/>
    </location>
</feature>
<dbReference type="GO" id="GO:0004190">
    <property type="term" value="F:aspartic-type endopeptidase activity"/>
    <property type="evidence" value="ECO:0007669"/>
    <property type="project" value="UniProtKB-KW"/>
</dbReference>
<dbReference type="Proteomes" id="UP000325577">
    <property type="component" value="Linkage Group LG4"/>
</dbReference>
<feature type="compositionally biased region" description="Low complexity" evidence="7">
    <location>
        <begin position="125"/>
        <end position="138"/>
    </location>
</feature>
<evidence type="ECO:0000256" key="5">
    <source>
        <dbReference type="ARBA" id="ARBA00023180"/>
    </source>
</evidence>
<evidence type="ECO:0000256" key="1">
    <source>
        <dbReference type="ARBA" id="ARBA00007447"/>
    </source>
</evidence>
<keyword evidence="10" id="KW-1185">Reference proteome</keyword>
<evidence type="ECO:0000256" key="6">
    <source>
        <dbReference type="PIRSR" id="PIRSR601461-1"/>
    </source>
</evidence>
<dbReference type="InterPro" id="IPR001461">
    <property type="entry name" value="Aspartic_peptidase_A1"/>
</dbReference>
<dbReference type="Gene3D" id="2.40.70.10">
    <property type="entry name" value="Acid Proteases"/>
    <property type="match status" value="2"/>
</dbReference>
<evidence type="ECO:0000256" key="4">
    <source>
        <dbReference type="ARBA" id="ARBA00022801"/>
    </source>
</evidence>
<feature type="active site" evidence="6">
    <location>
        <position position="401"/>
    </location>
</feature>
<dbReference type="InterPro" id="IPR051708">
    <property type="entry name" value="Plant_Aspart_Prot_A1"/>
</dbReference>
<evidence type="ECO:0000256" key="2">
    <source>
        <dbReference type="ARBA" id="ARBA00022670"/>
    </source>
</evidence>
<accession>A0A5J5A0X4</accession>